<proteinExistence type="predicted"/>
<dbReference type="OrthoDB" id="10331403at2759"/>
<feature type="compositionally biased region" description="Basic residues" evidence="1">
    <location>
        <begin position="395"/>
        <end position="407"/>
    </location>
</feature>
<evidence type="ECO:0000313" key="2">
    <source>
        <dbReference type="EMBL" id="KAF2763599.1"/>
    </source>
</evidence>
<dbReference type="Proteomes" id="UP000799436">
    <property type="component" value="Unassembled WGS sequence"/>
</dbReference>
<evidence type="ECO:0000256" key="1">
    <source>
        <dbReference type="SAM" id="MobiDB-lite"/>
    </source>
</evidence>
<sequence length="407" mass="45854">MSLSRRPSALPPSPIDSASDSALSLPPPPHPLPSPTSDDEAKKSSAPDAPFRAAQVGPILAWLEERAVRLRDPDLFEPDAVFDLTPANYHTLLDLLDPPTPSKNPRLRRIAAWAIDNLRYSYSACRQQLRMPISLSDIHQEFLEAFKRGLRNALNDVINAVQLPLAEHESVRLHSNPVLLLADGHKMPDAVITLKSSDEPWVVLEIGYQHPTTDAECKRYLEDAQSDVQAVIRANISPRNQSPQQRLAIANSDYSVRLDCWYMVKNADGQTFRATRKRIRNIEIRATGPEGNIDIELCYLDPRWQDTDSVASIPYSSIRAWLNQALEQQRRMDLRVTGTVVKNRIPRPVKRGREDTPPSSDDVVSSFESADWERDGEKGDEEYKGKRVDVAMRSPRPKRTRRGVGQP</sequence>
<accession>A0A6G1KTK7</accession>
<feature type="compositionally biased region" description="Low complexity" evidence="1">
    <location>
        <begin position="15"/>
        <end position="24"/>
    </location>
</feature>
<feature type="region of interest" description="Disordered" evidence="1">
    <location>
        <begin position="345"/>
        <end position="407"/>
    </location>
</feature>
<reference evidence="2" key="1">
    <citation type="journal article" date="2020" name="Stud. Mycol.">
        <title>101 Dothideomycetes genomes: a test case for predicting lifestyles and emergence of pathogens.</title>
        <authorList>
            <person name="Haridas S."/>
            <person name="Albert R."/>
            <person name="Binder M."/>
            <person name="Bloem J."/>
            <person name="Labutti K."/>
            <person name="Salamov A."/>
            <person name="Andreopoulos B."/>
            <person name="Baker S."/>
            <person name="Barry K."/>
            <person name="Bills G."/>
            <person name="Bluhm B."/>
            <person name="Cannon C."/>
            <person name="Castanera R."/>
            <person name="Culley D."/>
            <person name="Daum C."/>
            <person name="Ezra D."/>
            <person name="Gonzalez J."/>
            <person name="Henrissat B."/>
            <person name="Kuo A."/>
            <person name="Liang C."/>
            <person name="Lipzen A."/>
            <person name="Lutzoni F."/>
            <person name="Magnuson J."/>
            <person name="Mondo S."/>
            <person name="Nolan M."/>
            <person name="Ohm R."/>
            <person name="Pangilinan J."/>
            <person name="Park H.-J."/>
            <person name="Ramirez L."/>
            <person name="Alfaro M."/>
            <person name="Sun H."/>
            <person name="Tritt A."/>
            <person name="Yoshinaga Y."/>
            <person name="Zwiers L.-H."/>
            <person name="Turgeon B."/>
            <person name="Goodwin S."/>
            <person name="Spatafora J."/>
            <person name="Crous P."/>
            <person name="Grigoriev I."/>
        </authorList>
    </citation>
    <scope>NUCLEOTIDE SEQUENCE</scope>
    <source>
        <strain evidence="2">CBS 116005</strain>
    </source>
</reference>
<dbReference type="EMBL" id="ML996013">
    <property type="protein sequence ID" value="KAF2763599.1"/>
    <property type="molecule type" value="Genomic_DNA"/>
</dbReference>
<organism evidence="2 3">
    <name type="scientific">Teratosphaeria nubilosa</name>
    <dbReference type="NCBI Taxonomy" id="161662"/>
    <lineage>
        <taxon>Eukaryota</taxon>
        <taxon>Fungi</taxon>
        <taxon>Dikarya</taxon>
        <taxon>Ascomycota</taxon>
        <taxon>Pezizomycotina</taxon>
        <taxon>Dothideomycetes</taxon>
        <taxon>Dothideomycetidae</taxon>
        <taxon>Mycosphaerellales</taxon>
        <taxon>Teratosphaeriaceae</taxon>
        <taxon>Teratosphaeria</taxon>
    </lineage>
</organism>
<protein>
    <submittedName>
        <fullName evidence="2">Uncharacterized protein</fullName>
    </submittedName>
</protein>
<evidence type="ECO:0000313" key="3">
    <source>
        <dbReference type="Proteomes" id="UP000799436"/>
    </source>
</evidence>
<keyword evidence="3" id="KW-1185">Reference proteome</keyword>
<gene>
    <name evidence="2" type="ORF">EJ03DRAFT_332611</name>
</gene>
<feature type="compositionally biased region" description="Basic and acidic residues" evidence="1">
    <location>
        <begin position="371"/>
        <end position="390"/>
    </location>
</feature>
<feature type="compositionally biased region" description="Low complexity" evidence="1">
    <location>
        <begin position="357"/>
        <end position="366"/>
    </location>
</feature>
<feature type="compositionally biased region" description="Pro residues" evidence="1">
    <location>
        <begin position="25"/>
        <end position="34"/>
    </location>
</feature>
<dbReference type="AlphaFoldDB" id="A0A6G1KTK7"/>
<feature type="region of interest" description="Disordered" evidence="1">
    <location>
        <begin position="1"/>
        <end position="47"/>
    </location>
</feature>
<name>A0A6G1KTK7_9PEZI</name>